<evidence type="ECO:0000256" key="1">
    <source>
        <dbReference type="SAM" id="Phobius"/>
    </source>
</evidence>
<evidence type="ECO:0000259" key="2">
    <source>
        <dbReference type="Pfam" id="PF07811"/>
    </source>
</evidence>
<dbReference type="Pfam" id="PF07811">
    <property type="entry name" value="TadE"/>
    <property type="match status" value="1"/>
</dbReference>
<feature type="transmembrane region" description="Helical" evidence="1">
    <location>
        <begin position="21"/>
        <end position="44"/>
    </location>
</feature>
<dbReference type="InterPro" id="IPR012495">
    <property type="entry name" value="TadE-like_dom"/>
</dbReference>
<keyword evidence="1" id="KW-0472">Membrane</keyword>
<name>A0A2G6KFD8_9ACTN</name>
<gene>
    <name evidence="3" type="ORF">CSA55_01085</name>
</gene>
<evidence type="ECO:0000313" key="3">
    <source>
        <dbReference type="EMBL" id="PIE34393.1"/>
    </source>
</evidence>
<organism evidence="3 4">
    <name type="scientific">Ilumatobacter coccineus</name>
    <dbReference type="NCBI Taxonomy" id="467094"/>
    <lineage>
        <taxon>Bacteria</taxon>
        <taxon>Bacillati</taxon>
        <taxon>Actinomycetota</taxon>
        <taxon>Acidimicrobiia</taxon>
        <taxon>Acidimicrobiales</taxon>
        <taxon>Ilumatobacteraceae</taxon>
        <taxon>Ilumatobacter</taxon>
    </lineage>
</organism>
<sequence>MDRGERMTVSRRQRDRGSSSLTMVLITPIFVVVAFMAFQAAMWAHARVEIRAVARNTAVLVARQDVAVDDARASAAEAIGQTKLVVNPDVTVDSDGVTVVVSIRGRAAGILRGTSVTISATEALPIERHQP</sequence>
<keyword evidence="1" id="KW-1133">Transmembrane helix</keyword>
<evidence type="ECO:0000313" key="4">
    <source>
        <dbReference type="Proteomes" id="UP000230914"/>
    </source>
</evidence>
<dbReference type="EMBL" id="PDSL01000020">
    <property type="protein sequence ID" value="PIE34393.1"/>
    <property type="molecule type" value="Genomic_DNA"/>
</dbReference>
<dbReference type="AlphaFoldDB" id="A0A2G6KFD8"/>
<reference evidence="3 4" key="1">
    <citation type="submission" date="2017-10" db="EMBL/GenBank/DDBJ databases">
        <title>Novel microbial diversity and functional potential in the marine mammal oral microbiome.</title>
        <authorList>
            <person name="Dudek N.K."/>
            <person name="Sun C.L."/>
            <person name="Burstein D."/>
            <person name="Kantor R.S."/>
            <person name="Aliaga Goltsman D.S."/>
            <person name="Bik E.M."/>
            <person name="Thomas B.C."/>
            <person name="Banfield J.F."/>
            <person name="Relman D.A."/>
        </authorList>
    </citation>
    <scope>NUCLEOTIDE SEQUENCE [LARGE SCALE GENOMIC DNA]</scope>
    <source>
        <strain evidence="3">DOLJORAL78_61_10</strain>
    </source>
</reference>
<keyword evidence="1" id="KW-0812">Transmembrane</keyword>
<feature type="domain" description="TadE-like" evidence="2">
    <location>
        <begin position="17"/>
        <end position="58"/>
    </location>
</feature>
<comment type="caution">
    <text evidence="3">The sequence shown here is derived from an EMBL/GenBank/DDBJ whole genome shotgun (WGS) entry which is preliminary data.</text>
</comment>
<proteinExistence type="predicted"/>
<protein>
    <recommendedName>
        <fullName evidence="2">TadE-like domain-containing protein</fullName>
    </recommendedName>
</protein>
<accession>A0A2G6KFD8</accession>
<dbReference type="Proteomes" id="UP000230914">
    <property type="component" value="Unassembled WGS sequence"/>
</dbReference>